<dbReference type="InterPro" id="IPR002358">
    <property type="entry name" value="Ribosomal_uL6_CS"/>
</dbReference>
<dbReference type="GO" id="GO:0002181">
    <property type="term" value="P:cytoplasmic translation"/>
    <property type="evidence" value="ECO:0007669"/>
    <property type="project" value="TreeGrafter"/>
</dbReference>
<dbReference type="HAMAP" id="MF_01365_B">
    <property type="entry name" value="Ribosomal_uL6_B"/>
    <property type="match status" value="1"/>
</dbReference>
<evidence type="ECO:0000256" key="2">
    <source>
        <dbReference type="ARBA" id="ARBA00022980"/>
    </source>
</evidence>
<dbReference type="GO" id="GO:0019843">
    <property type="term" value="F:rRNA binding"/>
    <property type="evidence" value="ECO:0007669"/>
    <property type="project" value="UniProtKB-UniRule"/>
</dbReference>
<accession>A0A7C4RRB7</accession>
<dbReference type="Pfam" id="PF00347">
    <property type="entry name" value="Ribosomal_L6"/>
    <property type="match status" value="2"/>
</dbReference>
<evidence type="ECO:0000256" key="6">
    <source>
        <dbReference type="RuleBase" id="RU003870"/>
    </source>
</evidence>
<feature type="domain" description="Large ribosomal subunit protein uL6 alpha-beta" evidence="8">
    <location>
        <begin position="90"/>
        <end position="163"/>
    </location>
</feature>
<dbReference type="PANTHER" id="PTHR11655:SF14">
    <property type="entry name" value="LARGE RIBOSOMAL SUBUNIT PROTEIN UL6M"/>
    <property type="match status" value="1"/>
</dbReference>
<evidence type="ECO:0000313" key="11">
    <source>
        <dbReference type="EMBL" id="HGU32811.1"/>
    </source>
</evidence>
<protein>
    <recommendedName>
        <fullName evidence="4">Large ribosomal subunit protein uL6</fullName>
    </recommendedName>
</protein>
<keyword evidence="3 4" id="KW-0687">Ribonucleoprotein</keyword>
<keyword evidence="4 6" id="KW-0699">rRNA-binding</keyword>
<dbReference type="GO" id="GO:0003735">
    <property type="term" value="F:structural constituent of ribosome"/>
    <property type="evidence" value="ECO:0007669"/>
    <property type="project" value="UniProtKB-UniRule"/>
</dbReference>
<dbReference type="InterPro" id="IPR036789">
    <property type="entry name" value="Ribosomal_uL6-like_a/b-dom_sf"/>
</dbReference>
<feature type="domain" description="Large ribosomal subunit protein uL6 alpha-beta" evidence="8">
    <location>
        <begin position="12"/>
        <end position="82"/>
    </location>
</feature>
<name>A0A7C4RRB7_9BACT</name>
<evidence type="ECO:0000256" key="3">
    <source>
        <dbReference type="ARBA" id="ARBA00023274"/>
    </source>
</evidence>
<organism evidence="10">
    <name type="scientific">Desulfatirhabdium butyrativorans</name>
    <dbReference type="NCBI Taxonomy" id="340467"/>
    <lineage>
        <taxon>Bacteria</taxon>
        <taxon>Pseudomonadati</taxon>
        <taxon>Thermodesulfobacteriota</taxon>
        <taxon>Desulfobacteria</taxon>
        <taxon>Desulfobacterales</taxon>
        <taxon>Desulfatirhabdiaceae</taxon>
        <taxon>Desulfatirhabdium</taxon>
    </lineage>
</organism>
<gene>
    <name evidence="4" type="primary">rplF</name>
    <name evidence="9" type="ORF">ENS29_03995</name>
    <name evidence="10" type="ORF">ENS29_06625</name>
    <name evidence="11" type="ORF">ENS29_08145</name>
</gene>
<evidence type="ECO:0000256" key="5">
    <source>
        <dbReference type="RuleBase" id="RU003869"/>
    </source>
</evidence>
<dbReference type="EMBL" id="DSUH01000153">
    <property type="protein sequence ID" value="HGU32512.1"/>
    <property type="molecule type" value="Genomic_DNA"/>
</dbReference>
<dbReference type="EMBL" id="DSUH01000085">
    <property type="protein sequence ID" value="HGU32001.1"/>
    <property type="molecule type" value="Genomic_DNA"/>
</dbReference>
<feature type="region of interest" description="Disordered" evidence="7">
    <location>
        <begin position="156"/>
        <end position="179"/>
    </location>
</feature>
<evidence type="ECO:0000256" key="1">
    <source>
        <dbReference type="ARBA" id="ARBA00009356"/>
    </source>
</evidence>
<dbReference type="PRINTS" id="PR00059">
    <property type="entry name" value="RIBOSOMALL6"/>
</dbReference>
<dbReference type="PROSITE" id="PS00525">
    <property type="entry name" value="RIBOSOMAL_L6_1"/>
    <property type="match status" value="1"/>
</dbReference>
<comment type="similarity">
    <text evidence="1 4 5">Belongs to the universal ribosomal protein uL6 family.</text>
</comment>
<dbReference type="NCBIfam" id="TIGR03654">
    <property type="entry name" value="L6_bact"/>
    <property type="match status" value="1"/>
</dbReference>
<comment type="subunit">
    <text evidence="4">Part of the 50S ribosomal subunit.</text>
</comment>
<dbReference type="GO" id="GO:0022625">
    <property type="term" value="C:cytosolic large ribosomal subunit"/>
    <property type="evidence" value="ECO:0007669"/>
    <property type="project" value="UniProtKB-UniRule"/>
</dbReference>
<dbReference type="EMBL" id="DSUH01000192">
    <property type="protein sequence ID" value="HGU32811.1"/>
    <property type="molecule type" value="Genomic_DNA"/>
</dbReference>
<dbReference type="InterPro" id="IPR019906">
    <property type="entry name" value="Ribosomal_uL6_bac-type"/>
</dbReference>
<reference evidence="10" key="1">
    <citation type="journal article" date="2020" name="mSystems">
        <title>Genome- and Community-Level Interaction Insights into Carbon Utilization and Element Cycling Functions of Hydrothermarchaeota in Hydrothermal Sediment.</title>
        <authorList>
            <person name="Zhou Z."/>
            <person name="Liu Y."/>
            <person name="Xu W."/>
            <person name="Pan J."/>
            <person name="Luo Z.H."/>
            <person name="Li M."/>
        </authorList>
    </citation>
    <scope>NUCLEOTIDE SEQUENCE [LARGE SCALE GENOMIC DNA]</scope>
    <source>
        <strain evidence="10">SpSt-477</strain>
    </source>
</reference>
<dbReference type="Gene3D" id="3.90.930.12">
    <property type="entry name" value="Ribosomal protein L6, alpha-beta domain"/>
    <property type="match status" value="2"/>
</dbReference>
<dbReference type="PANTHER" id="PTHR11655">
    <property type="entry name" value="60S/50S RIBOSOMAL PROTEIN L6/L9"/>
    <property type="match status" value="1"/>
</dbReference>
<dbReference type="FunFam" id="3.90.930.12:FF:000001">
    <property type="entry name" value="50S ribosomal protein L6"/>
    <property type="match status" value="1"/>
</dbReference>
<comment type="function">
    <text evidence="4 6">This protein binds to the 23S rRNA, and is important in its secondary structure. It is located near the subunit interface in the base of the L7/L12 stalk, and near the tRNA binding site of the peptidyltransferase center.</text>
</comment>
<evidence type="ECO:0000259" key="8">
    <source>
        <dbReference type="Pfam" id="PF00347"/>
    </source>
</evidence>
<dbReference type="InterPro" id="IPR000702">
    <property type="entry name" value="Ribosomal_uL6-like"/>
</dbReference>
<dbReference type="SUPFAM" id="SSF56053">
    <property type="entry name" value="Ribosomal protein L6"/>
    <property type="match status" value="2"/>
</dbReference>
<comment type="caution">
    <text evidence="10">The sequence shown here is derived from an EMBL/GenBank/DDBJ whole genome shotgun (WGS) entry which is preliminary data.</text>
</comment>
<dbReference type="InterPro" id="IPR020040">
    <property type="entry name" value="Ribosomal_uL6_a/b-dom"/>
</dbReference>
<keyword evidence="2 4" id="KW-0689">Ribosomal protein</keyword>
<evidence type="ECO:0000313" key="10">
    <source>
        <dbReference type="EMBL" id="HGU32512.1"/>
    </source>
</evidence>
<keyword evidence="4 6" id="KW-0694">RNA-binding</keyword>
<evidence type="ECO:0000313" key="9">
    <source>
        <dbReference type="EMBL" id="HGU32001.1"/>
    </source>
</evidence>
<dbReference type="AlphaFoldDB" id="A0A7C4RRB7"/>
<proteinExistence type="inferred from homology"/>
<evidence type="ECO:0000256" key="4">
    <source>
        <dbReference type="HAMAP-Rule" id="MF_01365"/>
    </source>
</evidence>
<dbReference type="PIRSF" id="PIRSF002162">
    <property type="entry name" value="Ribosomal_L6"/>
    <property type="match status" value="1"/>
</dbReference>
<sequence>MSRIGKKPIPLPDRVHIVCEEDTVTVTGAKGTLKRKLHPSVQISVEDQAVHVRLRENCPGDHAFQGMTRALLANMVTGVSNGFERNLEIVGIGYRAAVSGKTLNLTLGYSHPVDFTLPDGVEATVEKNTVITLKGIDKELLGHTAAALKRLRPPEPYKGKGIRFSTDRIQKKAGKKGTK</sequence>
<evidence type="ECO:0000256" key="7">
    <source>
        <dbReference type="SAM" id="MobiDB-lite"/>
    </source>
</evidence>